<accession>A0ABY6WZI8</accession>
<sequence length="132" mass="14895">MFGFWRKKNGLEKAKENFKKDFGFSISNAPDEGVMLKTFSNMISLAGGALSNDAQTALLYRLYCMNFLAAATIMREGGEKIDINNLIWIPDFLNRSIDYSERAKDHILLESISGNLNKSIEIYLASFNINRG</sequence>
<evidence type="ECO:0000313" key="1">
    <source>
        <dbReference type="EMBL" id="VVJ96173.1"/>
    </source>
</evidence>
<protein>
    <submittedName>
        <fullName evidence="1">Uncharacterized protein</fullName>
    </submittedName>
</protein>
<dbReference type="RefSeq" id="WP_114507304.1">
    <property type="nucleotide sequence ID" value="NZ_UJYZ02000015.1"/>
</dbReference>
<comment type="caution">
    <text evidence="1">The sequence shown here is derived from an EMBL/GenBank/DDBJ whole genome shotgun (WGS) entry which is preliminary data.</text>
</comment>
<organism evidence="1 2">
    <name type="scientific">Klebsiella quasivariicola</name>
    <dbReference type="NCBI Taxonomy" id="2026240"/>
    <lineage>
        <taxon>Bacteria</taxon>
        <taxon>Pseudomonadati</taxon>
        <taxon>Pseudomonadota</taxon>
        <taxon>Gammaproteobacteria</taxon>
        <taxon>Enterobacterales</taxon>
        <taxon>Enterobacteriaceae</taxon>
        <taxon>Klebsiella/Raoultella group</taxon>
        <taxon>Klebsiella</taxon>
        <taxon>Klebsiella pneumoniae complex</taxon>
    </lineage>
</organism>
<name>A0ABY6WZI8_9ENTR</name>
<dbReference type="EMBL" id="UJYZ02000015">
    <property type="protein sequence ID" value="VVJ96173.1"/>
    <property type="molecule type" value="Genomic_DNA"/>
</dbReference>
<evidence type="ECO:0000313" key="2">
    <source>
        <dbReference type="Proteomes" id="UP000259400"/>
    </source>
</evidence>
<keyword evidence="2" id="KW-1185">Reference proteome</keyword>
<reference evidence="1 2" key="1">
    <citation type="submission" date="2019-09" db="EMBL/GenBank/DDBJ databases">
        <authorList>
            <consortium name="Pathogen Informatics"/>
        </authorList>
    </citation>
    <scope>NUCLEOTIDE SEQUENCE [LARGE SCALE GENOMIC DNA]</scope>
    <source>
        <strain evidence="1 2">EuSCAPE_IL010</strain>
    </source>
</reference>
<gene>
    <name evidence="1" type="ORF">SAMEA3538468_03334</name>
</gene>
<dbReference type="Proteomes" id="UP000259400">
    <property type="component" value="Unassembled WGS sequence"/>
</dbReference>
<proteinExistence type="predicted"/>